<keyword evidence="1" id="KW-0472">Membrane</keyword>
<protein>
    <submittedName>
        <fullName evidence="2">Uncharacterized protein</fullName>
    </submittedName>
</protein>
<feature type="transmembrane region" description="Helical" evidence="1">
    <location>
        <begin position="24"/>
        <end position="43"/>
    </location>
</feature>
<name>A0AAC9I605_9FLAO</name>
<evidence type="ECO:0000313" key="3">
    <source>
        <dbReference type="Proteomes" id="UP000175968"/>
    </source>
</evidence>
<keyword evidence="3" id="KW-1185">Reference proteome</keyword>
<sequence>MWYKVDWGKFVIMMLPTFMRKIKTVVFIQVMVLPVAQVHYWWMLKRDDNLYKMNHTGQVCRLRKVLNDKVDSELRRITITDGNSFPRKYIYTEAENKPKFLGKLFIYSNEDYIGSGSDFVVNIPPGMTDNQLAKIKAYCDFYKMAGKRYRIEILTL</sequence>
<accession>A0AAC9I605</accession>
<dbReference type="EMBL" id="CP017479">
    <property type="protein sequence ID" value="AOW09528.1"/>
    <property type="molecule type" value="Genomic_DNA"/>
</dbReference>
<reference evidence="2 3" key="1">
    <citation type="submission" date="2016-10" db="EMBL/GenBank/DDBJ databases">
        <title>Flavobacterium gilvum sp. nov., isolated from stream water.</title>
        <authorList>
            <person name="Shin S.-K."/>
            <person name="Cho Y.-J."/>
            <person name="Yi H."/>
        </authorList>
    </citation>
    <scope>NUCLEOTIDE SEQUENCE [LARGE SCALE GENOMIC DNA]</scope>
    <source>
        <strain evidence="2 3">EM1308</strain>
    </source>
</reference>
<dbReference type="KEGG" id="fgl:EM308_08450"/>
<keyword evidence="1" id="KW-1133">Transmembrane helix</keyword>
<proteinExistence type="predicted"/>
<keyword evidence="1" id="KW-0812">Transmembrane</keyword>
<evidence type="ECO:0000313" key="2">
    <source>
        <dbReference type="EMBL" id="AOW09528.1"/>
    </source>
</evidence>
<evidence type="ECO:0000256" key="1">
    <source>
        <dbReference type="SAM" id="Phobius"/>
    </source>
</evidence>
<gene>
    <name evidence="2" type="ORF">EM308_08450</name>
</gene>
<dbReference type="Proteomes" id="UP000175968">
    <property type="component" value="Chromosome"/>
</dbReference>
<organism evidence="2 3">
    <name type="scientific">Flavobacterium gilvum</name>
    <dbReference type="NCBI Taxonomy" id="1492737"/>
    <lineage>
        <taxon>Bacteria</taxon>
        <taxon>Pseudomonadati</taxon>
        <taxon>Bacteroidota</taxon>
        <taxon>Flavobacteriia</taxon>
        <taxon>Flavobacteriales</taxon>
        <taxon>Flavobacteriaceae</taxon>
        <taxon>Flavobacterium</taxon>
    </lineage>
</organism>
<dbReference type="AlphaFoldDB" id="A0AAC9I605"/>